<comment type="caution">
    <text evidence="2">The sequence shown here is derived from an EMBL/GenBank/DDBJ whole genome shotgun (WGS) entry which is preliminary data.</text>
</comment>
<dbReference type="Gene3D" id="2.40.128.20">
    <property type="match status" value="1"/>
</dbReference>
<feature type="chain" id="PRO_5032903544" description="Lipocalin/cytosolic fatty-acid binding domain-containing protein" evidence="1">
    <location>
        <begin position="16"/>
        <end position="211"/>
    </location>
</feature>
<evidence type="ECO:0000313" key="3">
    <source>
        <dbReference type="Proteomes" id="UP000663880"/>
    </source>
</evidence>
<dbReference type="AlphaFoldDB" id="A0A821XZN0"/>
<dbReference type="Proteomes" id="UP000663880">
    <property type="component" value="Unassembled WGS sequence"/>
</dbReference>
<proteinExistence type="predicted"/>
<protein>
    <recommendedName>
        <fullName evidence="4">Lipocalin/cytosolic fatty-acid binding domain-containing protein</fullName>
    </recommendedName>
</protein>
<dbReference type="OrthoDB" id="565904at2759"/>
<keyword evidence="3" id="KW-1185">Reference proteome</keyword>
<name>A0A821XZN0_9NEOP</name>
<accession>A0A821XZN0</accession>
<dbReference type="EMBL" id="CAJOBZ010000076">
    <property type="protein sequence ID" value="CAF4953983.1"/>
    <property type="molecule type" value="Genomic_DNA"/>
</dbReference>
<evidence type="ECO:0008006" key="4">
    <source>
        <dbReference type="Google" id="ProtNLM"/>
    </source>
</evidence>
<dbReference type="SUPFAM" id="SSF50814">
    <property type="entry name" value="Lipocalins"/>
    <property type="match status" value="1"/>
</dbReference>
<dbReference type="CDD" id="cd00301">
    <property type="entry name" value="lipocalin_FABP"/>
    <property type="match status" value="1"/>
</dbReference>
<sequence>MYRFIIVTFVASVAGQLQLEGACDFNSTDSVNNLNATQLQGEWHILRRLASENETGQCAFSTISGVTINNGVFSSAQFEIRQVVNKKIVSRKAAVTAGSGNQLVFKFSDETFTGLVLATDHIGYVLLYGCNNLQNDTRRNVRAWQFSRSDQYTTAQSEAVNAAVYANVDLRNAAWETLGFNKTDCDTSSAVTITTPVILTLVLYNILAKLI</sequence>
<dbReference type="InterPro" id="IPR012674">
    <property type="entry name" value="Calycin"/>
</dbReference>
<evidence type="ECO:0000313" key="2">
    <source>
        <dbReference type="EMBL" id="CAF4953983.1"/>
    </source>
</evidence>
<reference evidence="2" key="1">
    <citation type="submission" date="2021-02" db="EMBL/GenBank/DDBJ databases">
        <authorList>
            <person name="Steward A R."/>
        </authorList>
    </citation>
    <scope>NUCLEOTIDE SEQUENCE</scope>
</reference>
<organism evidence="2 3">
    <name type="scientific">Pieris macdunnoughi</name>
    <dbReference type="NCBI Taxonomy" id="345717"/>
    <lineage>
        <taxon>Eukaryota</taxon>
        <taxon>Metazoa</taxon>
        <taxon>Ecdysozoa</taxon>
        <taxon>Arthropoda</taxon>
        <taxon>Hexapoda</taxon>
        <taxon>Insecta</taxon>
        <taxon>Pterygota</taxon>
        <taxon>Neoptera</taxon>
        <taxon>Endopterygota</taxon>
        <taxon>Lepidoptera</taxon>
        <taxon>Glossata</taxon>
        <taxon>Ditrysia</taxon>
        <taxon>Papilionoidea</taxon>
        <taxon>Pieridae</taxon>
        <taxon>Pierinae</taxon>
        <taxon>Pieris</taxon>
    </lineage>
</organism>
<evidence type="ECO:0000256" key="1">
    <source>
        <dbReference type="SAM" id="SignalP"/>
    </source>
</evidence>
<feature type="signal peptide" evidence="1">
    <location>
        <begin position="1"/>
        <end position="15"/>
    </location>
</feature>
<keyword evidence="1" id="KW-0732">Signal</keyword>
<gene>
    <name evidence="2" type="ORF">PMACD_LOCUS15995</name>
</gene>